<dbReference type="GO" id="GO:0016787">
    <property type="term" value="F:hydrolase activity"/>
    <property type="evidence" value="ECO:0007669"/>
    <property type="project" value="UniProtKB-KW"/>
</dbReference>
<dbReference type="OrthoDB" id="2430314at2759"/>
<protein>
    <recommendedName>
        <fullName evidence="8">DDE Tnp4 domain-containing protein</fullName>
    </recommendedName>
</protein>
<comment type="subcellular location">
    <subcellularLocation>
        <location evidence="2">Nucleus</location>
    </subcellularLocation>
</comment>
<evidence type="ECO:0000256" key="1">
    <source>
        <dbReference type="ARBA" id="ARBA00001968"/>
    </source>
</evidence>
<keyword evidence="4" id="KW-0540">Nuclease</keyword>
<gene>
    <name evidence="9" type="primary">106081382</name>
</gene>
<evidence type="ECO:0000256" key="7">
    <source>
        <dbReference type="ARBA" id="ARBA00023242"/>
    </source>
</evidence>
<dbReference type="Pfam" id="PF13359">
    <property type="entry name" value="DDE_Tnp_4"/>
    <property type="match status" value="1"/>
</dbReference>
<evidence type="ECO:0000313" key="9">
    <source>
        <dbReference type="EnsemblMetazoa" id="SCAU000007-PA"/>
    </source>
</evidence>
<evidence type="ECO:0000256" key="3">
    <source>
        <dbReference type="ARBA" id="ARBA00006958"/>
    </source>
</evidence>
<dbReference type="KEGG" id="scac:106081382"/>
<dbReference type="AlphaFoldDB" id="A0A1I8NLA9"/>
<keyword evidence="5" id="KW-0479">Metal-binding</keyword>
<dbReference type="EnsemblMetazoa" id="SCAU000007-RA">
    <property type="protein sequence ID" value="SCAU000007-PA"/>
    <property type="gene ID" value="SCAU000007"/>
</dbReference>
<reference evidence="9" key="1">
    <citation type="submission" date="2020-05" db="UniProtKB">
        <authorList>
            <consortium name="EnsemblMetazoa"/>
        </authorList>
    </citation>
    <scope>IDENTIFICATION</scope>
    <source>
        <strain evidence="9">USDA</strain>
    </source>
</reference>
<name>A0A1I8NLA9_STOCA</name>
<proteinExistence type="inferred from homology"/>
<dbReference type="InterPro" id="IPR027806">
    <property type="entry name" value="HARBI1_dom"/>
</dbReference>
<keyword evidence="7" id="KW-0539">Nucleus</keyword>
<evidence type="ECO:0000256" key="5">
    <source>
        <dbReference type="ARBA" id="ARBA00022723"/>
    </source>
</evidence>
<accession>A0A1I8NLA9</accession>
<evidence type="ECO:0000256" key="2">
    <source>
        <dbReference type="ARBA" id="ARBA00004123"/>
    </source>
</evidence>
<organism evidence="9 10">
    <name type="scientific">Stomoxys calcitrans</name>
    <name type="common">Stable fly</name>
    <name type="synonym">Conops calcitrans</name>
    <dbReference type="NCBI Taxonomy" id="35570"/>
    <lineage>
        <taxon>Eukaryota</taxon>
        <taxon>Metazoa</taxon>
        <taxon>Ecdysozoa</taxon>
        <taxon>Arthropoda</taxon>
        <taxon>Hexapoda</taxon>
        <taxon>Insecta</taxon>
        <taxon>Pterygota</taxon>
        <taxon>Neoptera</taxon>
        <taxon>Endopterygota</taxon>
        <taxon>Diptera</taxon>
        <taxon>Brachycera</taxon>
        <taxon>Muscomorpha</taxon>
        <taxon>Muscoidea</taxon>
        <taxon>Muscidae</taxon>
        <taxon>Stomoxys</taxon>
    </lineage>
</organism>
<sequence>MNMDFDAQQLLDQMMNGQQFLPDFCGYNFVLLDEQVEDIMLKTGDDFFRNCFGLEKLMVRCLIMELHKRTYDQNENGLCFDMSVLVTLSYLMGNMDLLLQIEEFQSYYSSATVKRCVKSICQTIVYFLSPSYVRFPRSQKELESNKEEFLSKFGISGVVGVLDCHHVRLLNVPKYEEDLYLNKYSQGPTLTVQLISDKNHRFLDVNARFSGSTHASYIWDRSHINSMLKNFQKQDSFAWLLADRKYRSNECLVIPYRKPVDKLQESVNFAMKETLYGGLKSFAILKARFRCLDTALPFDHANACNVITACVTLHNFLMEKGQNVEHNLAYNVMKETHFRNSSYPEELSPKAMENRKFIGNFMCNNSIQILYKIRKETNLSFVGAPPIIAPPPMINTYEMAY</sequence>
<keyword evidence="6" id="KW-0378">Hydrolase</keyword>
<dbReference type="InterPro" id="IPR045249">
    <property type="entry name" value="HARBI1-like"/>
</dbReference>
<dbReference type="VEuPathDB" id="VectorBase:SCAU000007"/>
<evidence type="ECO:0000256" key="6">
    <source>
        <dbReference type="ARBA" id="ARBA00022801"/>
    </source>
</evidence>
<keyword evidence="10" id="KW-1185">Reference proteome</keyword>
<dbReference type="GO" id="GO:0005634">
    <property type="term" value="C:nucleus"/>
    <property type="evidence" value="ECO:0007669"/>
    <property type="project" value="UniProtKB-SubCell"/>
</dbReference>
<evidence type="ECO:0000313" key="10">
    <source>
        <dbReference type="Proteomes" id="UP000095300"/>
    </source>
</evidence>
<dbReference type="PANTHER" id="PTHR22930">
    <property type="match status" value="1"/>
</dbReference>
<dbReference type="Proteomes" id="UP000095300">
    <property type="component" value="Unassembled WGS sequence"/>
</dbReference>
<evidence type="ECO:0000256" key="4">
    <source>
        <dbReference type="ARBA" id="ARBA00022722"/>
    </source>
</evidence>
<comment type="cofactor">
    <cofactor evidence="1">
        <name>a divalent metal cation</name>
        <dbReference type="ChEBI" id="CHEBI:60240"/>
    </cofactor>
</comment>
<feature type="domain" description="DDE Tnp4" evidence="8">
    <location>
        <begin position="162"/>
        <end position="315"/>
    </location>
</feature>
<dbReference type="GO" id="GO:0004518">
    <property type="term" value="F:nuclease activity"/>
    <property type="evidence" value="ECO:0007669"/>
    <property type="project" value="UniProtKB-KW"/>
</dbReference>
<dbReference type="STRING" id="35570.A0A1I8NLA9"/>
<dbReference type="GO" id="GO:0046872">
    <property type="term" value="F:metal ion binding"/>
    <property type="evidence" value="ECO:0007669"/>
    <property type="project" value="UniProtKB-KW"/>
</dbReference>
<comment type="similarity">
    <text evidence="3">Belongs to the HARBI1 family.</text>
</comment>
<evidence type="ECO:0000259" key="8">
    <source>
        <dbReference type="Pfam" id="PF13359"/>
    </source>
</evidence>
<dbReference type="PANTHER" id="PTHR22930:SF289">
    <property type="entry name" value="DDE TNP4 DOMAIN-CONTAINING PROTEIN-RELATED"/>
    <property type="match status" value="1"/>
</dbReference>